<name>A0A0A8YVA1_ARUDO</name>
<organism evidence="1">
    <name type="scientific">Arundo donax</name>
    <name type="common">Giant reed</name>
    <name type="synonym">Donax arundinaceus</name>
    <dbReference type="NCBI Taxonomy" id="35708"/>
    <lineage>
        <taxon>Eukaryota</taxon>
        <taxon>Viridiplantae</taxon>
        <taxon>Streptophyta</taxon>
        <taxon>Embryophyta</taxon>
        <taxon>Tracheophyta</taxon>
        <taxon>Spermatophyta</taxon>
        <taxon>Magnoliopsida</taxon>
        <taxon>Liliopsida</taxon>
        <taxon>Poales</taxon>
        <taxon>Poaceae</taxon>
        <taxon>PACMAD clade</taxon>
        <taxon>Arundinoideae</taxon>
        <taxon>Arundineae</taxon>
        <taxon>Arundo</taxon>
    </lineage>
</organism>
<dbReference type="EMBL" id="GBRH01271378">
    <property type="protein sequence ID" value="JAD26517.1"/>
    <property type="molecule type" value="Transcribed_RNA"/>
</dbReference>
<accession>A0A0A8YVA1</accession>
<reference evidence="1" key="2">
    <citation type="journal article" date="2015" name="Data Brief">
        <title>Shoot transcriptome of the giant reed, Arundo donax.</title>
        <authorList>
            <person name="Barrero R.A."/>
            <person name="Guerrero F.D."/>
            <person name="Moolhuijzen P."/>
            <person name="Goolsby J.A."/>
            <person name="Tidwell J."/>
            <person name="Bellgard S.E."/>
            <person name="Bellgard M.I."/>
        </authorList>
    </citation>
    <scope>NUCLEOTIDE SEQUENCE</scope>
    <source>
        <tissue evidence="1">Shoot tissue taken approximately 20 cm above the soil surface</tissue>
    </source>
</reference>
<proteinExistence type="predicted"/>
<evidence type="ECO:0000313" key="1">
    <source>
        <dbReference type="EMBL" id="JAD26517.1"/>
    </source>
</evidence>
<protein>
    <submittedName>
        <fullName evidence="1">Uncharacterized protein</fullName>
    </submittedName>
</protein>
<sequence length="31" mass="3469">MQSIVFAVCLICSTKETTMKLCVTYTLKSLI</sequence>
<dbReference type="AlphaFoldDB" id="A0A0A8YVA1"/>
<reference evidence="1" key="1">
    <citation type="submission" date="2014-09" db="EMBL/GenBank/DDBJ databases">
        <authorList>
            <person name="Magalhaes I.L.F."/>
            <person name="Oliveira U."/>
            <person name="Santos F.R."/>
            <person name="Vidigal T.H.D.A."/>
            <person name="Brescovit A.D."/>
            <person name="Santos A.J."/>
        </authorList>
    </citation>
    <scope>NUCLEOTIDE SEQUENCE</scope>
    <source>
        <tissue evidence="1">Shoot tissue taken approximately 20 cm above the soil surface</tissue>
    </source>
</reference>